<dbReference type="InterPro" id="IPR026555">
    <property type="entry name" value="NSL3/Tex30"/>
</dbReference>
<evidence type="ECO:0000313" key="3">
    <source>
        <dbReference type="Proteomes" id="UP001596298"/>
    </source>
</evidence>
<evidence type="ECO:0000259" key="1">
    <source>
        <dbReference type="Pfam" id="PF20408"/>
    </source>
</evidence>
<dbReference type="GO" id="GO:0016787">
    <property type="term" value="F:hydrolase activity"/>
    <property type="evidence" value="ECO:0007669"/>
    <property type="project" value="UniProtKB-KW"/>
</dbReference>
<sequence>MPGERSGGGVSRSTSRGSVVLSHGAGGGIDAADLVALRKLVDDGWTYVRVEQPWRVAGKKIATPPKTLDAAWIPILANLMTGRWALPRPLVVGGRSAGARVACRTATGVGADAVLALSFPLHPPNNPDRSRAFEAQLVLDAGLPLAVIQGERDPFGGPADVREALGPQPSITGVPGDHSLARGRDQVLAAARAWLATLAPPRVHEQH</sequence>
<dbReference type="PANTHER" id="PTHR13136">
    <property type="entry name" value="TESTIS DEVELOPMENT PROTEIN PRTD"/>
    <property type="match status" value="1"/>
</dbReference>
<dbReference type="Gene3D" id="3.40.50.1820">
    <property type="entry name" value="alpha/beta hydrolase"/>
    <property type="match status" value="1"/>
</dbReference>
<keyword evidence="2" id="KW-0378">Hydrolase</keyword>
<keyword evidence="3" id="KW-1185">Reference proteome</keyword>
<evidence type="ECO:0000313" key="2">
    <source>
        <dbReference type="EMBL" id="MFC6705659.1"/>
    </source>
</evidence>
<dbReference type="Pfam" id="PF20408">
    <property type="entry name" value="Abhydrolase_11"/>
    <property type="match status" value="1"/>
</dbReference>
<dbReference type="SUPFAM" id="SSF53474">
    <property type="entry name" value="alpha/beta-Hydrolases"/>
    <property type="match status" value="1"/>
</dbReference>
<accession>A0ABW2AGG8</accession>
<organism evidence="2 3">
    <name type="scientific">Flexivirga alba</name>
    <dbReference type="NCBI Taxonomy" id="702742"/>
    <lineage>
        <taxon>Bacteria</taxon>
        <taxon>Bacillati</taxon>
        <taxon>Actinomycetota</taxon>
        <taxon>Actinomycetes</taxon>
        <taxon>Micrococcales</taxon>
        <taxon>Dermacoccaceae</taxon>
        <taxon>Flexivirga</taxon>
    </lineage>
</organism>
<dbReference type="Proteomes" id="UP001596298">
    <property type="component" value="Unassembled WGS sequence"/>
</dbReference>
<gene>
    <name evidence="2" type="ORF">ACFQDH_10375</name>
</gene>
<reference evidence="3" key="1">
    <citation type="journal article" date="2019" name="Int. J. Syst. Evol. Microbiol.">
        <title>The Global Catalogue of Microorganisms (GCM) 10K type strain sequencing project: providing services to taxonomists for standard genome sequencing and annotation.</title>
        <authorList>
            <consortium name="The Broad Institute Genomics Platform"/>
            <consortium name="The Broad Institute Genome Sequencing Center for Infectious Disease"/>
            <person name="Wu L."/>
            <person name="Ma J."/>
        </authorList>
    </citation>
    <scope>NUCLEOTIDE SEQUENCE [LARGE SCALE GENOMIC DNA]</scope>
    <source>
        <strain evidence="3">CCUG 58127</strain>
    </source>
</reference>
<dbReference type="PANTHER" id="PTHR13136:SF11">
    <property type="entry name" value="TESTIS-EXPRESSED PROTEIN 30"/>
    <property type="match status" value="1"/>
</dbReference>
<dbReference type="InterPro" id="IPR029058">
    <property type="entry name" value="AB_hydrolase_fold"/>
</dbReference>
<dbReference type="EMBL" id="JBHSWH010000001">
    <property type="protein sequence ID" value="MFC6705659.1"/>
    <property type="molecule type" value="Genomic_DNA"/>
</dbReference>
<dbReference type="InterPro" id="IPR046879">
    <property type="entry name" value="KANL3/Tex30_Abhydrolase"/>
</dbReference>
<proteinExistence type="predicted"/>
<name>A0ABW2AGG8_9MICO</name>
<comment type="caution">
    <text evidence="2">The sequence shown here is derived from an EMBL/GenBank/DDBJ whole genome shotgun (WGS) entry which is preliminary data.</text>
</comment>
<protein>
    <submittedName>
        <fullName evidence="2">Alpha/beta family hydrolase</fullName>
    </submittedName>
</protein>
<feature type="domain" description="KANL3/Tex30 alpha/beta hydrolase-like" evidence="1">
    <location>
        <begin position="17"/>
        <end position="184"/>
    </location>
</feature>
<dbReference type="RefSeq" id="WP_382400996.1">
    <property type="nucleotide sequence ID" value="NZ_JBHSWH010000001.1"/>
</dbReference>